<evidence type="ECO:0000313" key="3">
    <source>
        <dbReference type="Proteomes" id="UP000536179"/>
    </source>
</evidence>
<feature type="domain" description="Transposase IS110-like N-terminal" evidence="1">
    <location>
        <begin position="6"/>
        <end position="143"/>
    </location>
</feature>
<dbReference type="PANTHER" id="PTHR33055">
    <property type="entry name" value="TRANSPOSASE FOR INSERTION SEQUENCE ELEMENT IS1111A"/>
    <property type="match status" value="1"/>
</dbReference>
<reference evidence="2 3" key="1">
    <citation type="submission" date="2020-08" db="EMBL/GenBank/DDBJ databases">
        <title>Genomic Encyclopedia of Type Strains, Phase III (KMG-III): the genomes of soil and plant-associated and newly described type strains.</title>
        <authorList>
            <person name="Whitman W."/>
        </authorList>
    </citation>
    <scope>NUCLEOTIDE SEQUENCE [LARGE SCALE GENOMIC DNA]</scope>
    <source>
        <strain evidence="2 3">CECT 8075</strain>
    </source>
</reference>
<evidence type="ECO:0000259" key="1">
    <source>
        <dbReference type="Pfam" id="PF01548"/>
    </source>
</evidence>
<accession>A0A7W5E3Z4</accession>
<dbReference type="GO" id="GO:0006313">
    <property type="term" value="P:DNA transposition"/>
    <property type="evidence" value="ECO:0007669"/>
    <property type="project" value="InterPro"/>
</dbReference>
<proteinExistence type="predicted"/>
<gene>
    <name evidence="2" type="ORF">FHS27_005184</name>
</gene>
<organism evidence="2 3">
    <name type="scientific">Aporhodopirellula rubra</name>
    <dbReference type="NCBI Taxonomy" id="980271"/>
    <lineage>
        <taxon>Bacteria</taxon>
        <taxon>Pseudomonadati</taxon>
        <taxon>Planctomycetota</taxon>
        <taxon>Planctomycetia</taxon>
        <taxon>Pirellulales</taxon>
        <taxon>Pirellulaceae</taxon>
        <taxon>Aporhodopirellula</taxon>
    </lineage>
</organism>
<dbReference type="Pfam" id="PF01548">
    <property type="entry name" value="DEDD_Tnp_IS110"/>
    <property type="match status" value="1"/>
</dbReference>
<dbReference type="GO" id="GO:0004803">
    <property type="term" value="F:transposase activity"/>
    <property type="evidence" value="ECO:0007669"/>
    <property type="project" value="InterPro"/>
</dbReference>
<dbReference type="RefSeq" id="WP_184307901.1">
    <property type="nucleotide sequence ID" value="NZ_JACHXU010000023.1"/>
</dbReference>
<comment type="caution">
    <text evidence="2">The sequence shown here is derived from an EMBL/GenBank/DDBJ whole genome shotgun (WGS) entry which is preliminary data.</text>
</comment>
<sequence length="161" mass="18239">MKILALDLGKFNSAACLFDSQTRRTQFLTTPTTRDCFNTLFESQRADLVVMEACGPSGWINDVAQQFGFSTLVCSTNEEAWAWSKVKRKTDRDDALKLGRLAAMGELKPVHVPTLEHREFRSLVKYRKTLDQRINKTKNTIRAWFVNHGIEIATGEKASIA</sequence>
<dbReference type="InterPro" id="IPR047650">
    <property type="entry name" value="Transpos_IS110"/>
</dbReference>
<dbReference type="Proteomes" id="UP000536179">
    <property type="component" value="Unassembled WGS sequence"/>
</dbReference>
<dbReference type="InterPro" id="IPR002525">
    <property type="entry name" value="Transp_IS110-like_N"/>
</dbReference>
<dbReference type="AlphaFoldDB" id="A0A7W5E3Z4"/>
<evidence type="ECO:0000313" key="2">
    <source>
        <dbReference type="EMBL" id="MBB3209344.1"/>
    </source>
</evidence>
<dbReference type="GO" id="GO:0003677">
    <property type="term" value="F:DNA binding"/>
    <property type="evidence" value="ECO:0007669"/>
    <property type="project" value="InterPro"/>
</dbReference>
<name>A0A7W5E3Z4_9BACT</name>
<protein>
    <submittedName>
        <fullName evidence="2">Transposase</fullName>
    </submittedName>
</protein>
<keyword evidence="3" id="KW-1185">Reference proteome</keyword>
<dbReference type="EMBL" id="JACHXU010000023">
    <property type="protein sequence ID" value="MBB3209344.1"/>
    <property type="molecule type" value="Genomic_DNA"/>
</dbReference>